<keyword evidence="2" id="KW-1185">Reference proteome</keyword>
<dbReference type="AlphaFoldDB" id="A0A8J3NMH9"/>
<protein>
    <submittedName>
        <fullName evidence="1">Uncharacterized protein</fullName>
    </submittedName>
</protein>
<dbReference type="Proteomes" id="UP000601223">
    <property type="component" value="Unassembled WGS sequence"/>
</dbReference>
<dbReference type="EMBL" id="BONF01000045">
    <property type="protein sequence ID" value="GIF85241.1"/>
    <property type="molecule type" value="Genomic_DNA"/>
</dbReference>
<gene>
    <name evidence="1" type="ORF">Cba03nite_65900</name>
</gene>
<organism evidence="1 2">
    <name type="scientific">Catellatospora bangladeshensis</name>
    <dbReference type="NCBI Taxonomy" id="310355"/>
    <lineage>
        <taxon>Bacteria</taxon>
        <taxon>Bacillati</taxon>
        <taxon>Actinomycetota</taxon>
        <taxon>Actinomycetes</taxon>
        <taxon>Micromonosporales</taxon>
        <taxon>Micromonosporaceae</taxon>
        <taxon>Catellatospora</taxon>
    </lineage>
</organism>
<dbReference type="RefSeq" id="WP_203754809.1">
    <property type="nucleotide sequence ID" value="NZ_BONF01000045.1"/>
</dbReference>
<accession>A0A8J3NMH9</accession>
<reference evidence="1 2" key="1">
    <citation type="submission" date="2021-01" db="EMBL/GenBank/DDBJ databases">
        <title>Whole genome shotgun sequence of Catellatospora bangladeshensis NBRC 107357.</title>
        <authorList>
            <person name="Komaki H."/>
            <person name="Tamura T."/>
        </authorList>
    </citation>
    <scope>NUCLEOTIDE SEQUENCE [LARGE SCALE GENOMIC DNA]</scope>
    <source>
        <strain evidence="1 2">NBRC 107357</strain>
    </source>
</reference>
<evidence type="ECO:0000313" key="1">
    <source>
        <dbReference type="EMBL" id="GIF85241.1"/>
    </source>
</evidence>
<proteinExistence type="predicted"/>
<evidence type="ECO:0000313" key="2">
    <source>
        <dbReference type="Proteomes" id="UP000601223"/>
    </source>
</evidence>
<name>A0A8J3NMH9_9ACTN</name>
<sequence length="125" mass="13195">MTDQDVPRMIAKICRDLGFLTTRTADDPAPLRALTDAVRAGRADAAWLADAVHLLRVLGIPLVVGERGWPFTPGGDGALPGVGQGTAGTTLFRCPSAACERREPRRPGAARPHCAIFDADLPPEG</sequence>
<comment type="caution">
    <text evidence="1">The sequence shown here is derived from an EMBL/GenBank/DDBJ whole genome shotgun (WGS) entry which is preliminary data.</text>
</comment>